<protein>
    <submittedName>
        <fullName evidence="2">Uncharacterized protein</fullName>
    </submittedName>
</protein>
<dbReference type="AlphaFoldDB" id="A0AAV9WHM5"/>
<organism evidence="2 3">
    <name type="scientific">Arthrobotrys musiformis</name>
    <dbReference type="NCBI Taxonomy" id="47236"/>
    <lineage>
        <taxon>Eukaryota</taxon>
        <taxon>Fungi</taxon>
        <taxon>Dikarya</taxon>
        <taxon>Ascomycota</taxon>
        <taxon>Pezizomycotina</taxon>
        <taxon>Orbiliomycetes</taxon>
        <taxon>Orbiliales</taxon>
        <taxon>Orbiliaceae</taxon>
        <taxon>Arthrobotrys</taxon>
    </lineage>
</organism>
<dbReference type="EMBL" id="JAVHJL010000003">
    <property type="protein sequence ID" value="KAK6508006.1"/>
    <property type="molecule type" value="Genomic_DNA"/>
</dbReference>
<keyword evidence="3" id="KW-1185">Reference proteome</keyword>
<feature type="chain" id="PRO_5043384658" evidence="1">
    <location>
        <begin position="34"/>
        <end position="375"/>
    </location>
</feature>
<keyword evidence="1" id="KW-0732">Signal</keyword>
<reference evidence="2 3" key="1">
    <citation type="submission" date="2023-08" db="EMBL/GenBank/DDBJ databases">
        <authorList>
            <person name="Palmer J.M."/>
        </authorList>
    </citation>
    <scope>NUCLEOTIDE SEQUENCE [LARGE SCALE GENOMIC DNA]</scope>
    <source>
        <strain evidence="2 3">TWF481</strain>
    </source>
</reference>
<evidence type="ECO:0000313" key="3">
    <source>
        <dbReference type="Proteomes" id="UP001370758"/>
    </source>
</evidence>
<accession>A0AAV9WHM5</accession>
<gene>
    <name evidence="2" type="ORF">TWF481_006425</name>
</gene>
<proteinExistence type="predicted"/>
<evidence type="ECO:0000313" key="2">
    <source>
        <dbReference type="EMBL" id="KAK6508006.1"/>
    </source>
</evidence>
<dbReference type="Proteomes" id="UP001370758">
    <property type="component" value="Unassembled WGS sequence"/>
</dbReference>
<sequence>MARIYLATASAYGLFFFFAPYIILLLQATTVLAQNKTKNTSGAPINSKENLRWKRNCNSEQAEAINGAFETIKVMLEDVLEPDWASFAAIDFLGTHLIASWGDYKRKVQNMMKAAHDWTKRSYWFSGPWITCEKPFEGRCDHYARSDLVWMTYSGEDTSPVSQLDIAICSSWFERPPLKLLIEQAKYCRKKQPPSMPARSPWDIRFYESRELWMLHAIFHVREVYYQLPTTRVWLGSPKLARYLIAPPPFHDYVEIDPRYTTAKVPVIGAWEARKLALNGVGKTWEKSGPLGSPTNFAFYILASYVTKQMGEYPVYPSRYSLRSFSWYTGENLVRMCTKEPFKLGMTKISSYTPQEMGLAIAPWVFTPQNPPAVE</sequence>
<feature type="signal peptide" evidence="1">
    <location>
        <begin position="1"/>
        <end position="33"/>
    </location>
</feature>
<name>A0AAV9WHM5_9PEZI</name>
<evidence type="ECO:0000256" key="1">
    <source>
        <dbReference type="SAM" id="SignalP"/>
    </source>
</evidence>
<comment type="caution">
    <text evidence="2">The sequence shown here is derived from an EMBL/GenBank/DDBJ whole genome shotgun (WGS) entry which is preliminary data.</text>
</comment>